<proteinExistence type="predicted"/>
<reference evidence="2" key="1">
    <citation type="submission" date="2018-05" db="EMBL/GenBank/DDBJ databases">
        <authorList>
            <person name="Lanie J.A."/>
            <person name="Ng W.-L."/>
            <person name="Kazmierczak K.M."/>
            <person name="Andrzejewski T.M."/>
            <person name="Davidsen T.M."/>
            <person name="Wayne K.J."/>
            <person name="Tettelin H."/>
            <person name="Glass J.I."/>
            <person name="Rusch D."/>
            <person name="Podicherti R."/>
            <person name="Tsui H.-C.T."/>
            <person name="Winkler M.E."/>
        </authorList>
    </citation>
    <scope>NUCLEOTIDE SEQUENCE</scope>
</reference>
<evidence type="ECO:0000256" key="1">
    <source>
        <dbReference type="ARBA" id="ARBA00022679"/>
    </source>
</evidence>
<evidence type="ECO:0000313" key="2">
    <source>
        <dbReference type="EMBL" id="SVA67032.1"/>
    </source>
</evidence>
<dbReference type="PANTHER" id="PTHR48207">
    <property type="entry name" value="SUCCINATE--HYDROXYMETHYLGLUTARATE COA-TRANSFERASE"/>
    <property type="match status" value="1"/>
</dbReference>
<dbReference type="SUPFAM" id="SSF89796">
    <property type="entry name" value="CoA-transferase family III (CaiB/BaiF)"/>
    <property type="match status" value="1"/>
</dbReference>
<accession>A0A381XRA4</accession>
<evidence type="ECO:0008006" key="3">
    <source>
        <dbReference type="Google" id="ProtNLM"/>
    </source>
</evidence>
<keyword evidence="1" id="KW-0808">Transferase</keyword>
<dbReference type="Gene3D" id="3.30.1540.10">
    <property type="entry name" value="formyl-coa transferase, domain 3"/>
    <property type="match status" value="1"/>
</dbReference>
<gene>
    <name evidence="2" type="ORF">METZ01_LOCUS119886</name>
</gene>
<dbReference type="InterPro" id="IPR044855">
    <property type="entry name" value="CoA-Trfase_III_dom3_sf"/>
</dbReference>
<dbReference type="PANTHER" id="PTHR48207:SF3">
    <property type="entry name" value="SUCCINATE--HYDROXYMETHYLGLUTARATE COA-TRANSFERASE"/>
    <property type="match status" value="1"/>
</dbReference>
<dbReference type="InterPro" id="IPR003673">
    <property type="entry name" value="CoA-Trfase_fam_III"/>
</dbReference>
<dbReference type="Gene3D" id="3.40.50.10540">
    <property type="entry name" value="Crotonobetainyl-coa:carnitine coa-transferase, domain 1"/>
    <property type="match status" value="1"/>
</dbReference>
<dbReference type="InterPro" id="IPR023606">
    <property type="entry name" value="CoA-Trfase_III_dom_1_sf"/>
</dbReference>
<dbReference type="Pfam" id="PF02515">
    <property type="entry name" value="CoA_transf_3"/>
    <property type="match status" value="1"/>
</dbReference>
<dbReference type="EMBL" id="UINC01016020">
    <property type="protein sequence ID" value="SVA67032.1"/>
    <property type="molecule type" value="Genomic_DNA"/>
</dbReference>
<dbReference type="AlphaFoldDB" id="A0A381XRA4"/>
<protein>
    <recommendedName>
        <fullName evidence="3">CoA transferase</fullName>
    </recommendedName>
</protein>
<organism evidence="2">
    <name type="scientific">marine metagenome</name>
    <dbReference type="NCBI Taxonomy" id="408172"/>
    <lineage>
        <taxon>unclassified sequences</taxon>
        <taxon>metagenomes</taxon>
        <taxon>ecological metagenomes</taxon>
    </lineage>
</organism>
<name>A0A381XRA4_9ZZZZ</name>
<dbReference type="InterPro" id="IPR050483">
    <property type="entry name" value="CoA-transferase_III_domain"/>
</dbReference>
<sequence>MKAPLDNIRVIDLTRVLSGPFCTAMLADMGAEVIKIEHPDGGDDARHFGPFKNNKSLYFALINRNKKSISLDLKQRSAIEKLNELVRCADILVENFRPGVTKRLGVDFETMHEINPRLIYLSISGFGQDGPLAGKPALDTVVQAMSGIMATTGTQDADPTRVGESVADIITGIYGAWALSTALYSRSVNNEGLYLDLAMFDALFTSQVTNLSQLIATNSAPGRIGNRHPASAPFDSFTASDGQVIIAAATKTMFDQLCILMEQPDLCNDTRFLTETSRIQFEPELKSIIEKWTCRHSCADIIRMCEEVGIPVGPIWDIKTAAESENARNRSLLSDISHPVLETMQYVTQPVRFGGYRPTIKPEPELGANNSEILDGLAQDTANLKN</sequence>
<dbReference type="GO" id="GO:0008410">
    <property type="term" value="F:CoA-transferase activity"/>
    <property type="evidence" value="ECO:0007669"/>
    <property type="project" value="TreeGrafter"/>
</dbReference>